<gene>
    <name evidence="2" type="ORF">SK128_024031</name>
</gene>
<dbReference type="Proteomes" id="UP001381693">
    <property type="component" value="Unassembled WGS sequence"/>
</dbReference>
<protein>
    <submittedName>
        <fullName evidence="2">Uncharacterized protein</fullName>
    </submittedName>
</protein>
<dbReference type="EMBL" id="JAXCGZ010007845">
    <property type="protein sequence ID" value="KAK7078423.1"/>
    <property type="molecule type" value="Genomic_DNA"/>
</dbReference>
<comment type="caution">
    <text evidence="2">The sequence shown here is derived from an EMBL/GenBank/DDBJ whole genome shotgun (WGS) entry which is preliminary data.</text>
</comment>
<feature type="region of interest" description="Disordered" evidence="1">
    <location>
        <begin position="1"/>
        <end position="20"/>
    </location>
</feature>
<accession>A0AAN8XBV2</accession>
<keyword evidence="3" id="KW-1185">Reference proteome</keyword>
<dbReference type="AlphaFoldDB" id="A0AAN8XBV2"/>
<evidence type="ECO:0000313" key="3">
    <source>
        <dbReference type="Proteomes" id="UP001381693"/>
    </source>
</evidence>
<evidence type="ECO:0000313" key="2">
    <source>
        <dbReference type="EMBL" id="KAK7078423.1"/>
    </source>
</evidence>
<proteinExistence type="predicted"/>
<sequence length="61" mass="6938">MTKGTSTYERPHSQTNGPTNTIFEQVLHRPMNQHRGTNVHAHAHQPQRPHVYSQFCIGACT</sequence>
<reference evidence="2 3" key="1">
    <citation type="submission" date="2023-11" db="EMBL/GenBank/DDBJ databases">
        <title>Halocaridina rubra genome assembly.</title>
        <authorList>
            <person name="Smith C."/>
        </authorList>
    </citation>
    <scope>NUCLEOTIDE SEQUENCE [LARGE SCALE GENOMIC DNA]</scope>
    <source>
        <strain evidence="2">EP-1</strain>
        <tissue evidence="2">Whole</tissue>
    </source>
</reference>
<organism evidence="2 3">
    <name type="scientific">Halocaridina rubra</name>
    <name type="common">Hawaiian red shrimp</name>
    <dbReference type="NCBI Taxonomy" id="373956"/>
    <lineage>
        <taxon>Eukaryota</taxon>
        <taxon>Metazoa</taxon>
        <taxon>Ecdysozoa</taxon>
        <taxon>Arthropoda</taxon>
        <taxon>Crustacea</taxon>
        <taxon>Multicrustacea</taxon>
        <taxon>Malacostraca</taxon>
        <taxon>Eumalacostraca</taxon>
        <taxon>Eucarida</taxon>
        <taxon>Decapoda</taxon>
        <taxon>Pleocyemata</taxon>
        <taxon>Caridea</taxon>
        <taxon>Atyoidea</taxon>
        <taxon>Atyidae</taxon>
        <taxon>Halocaridina</taxon>
    </lineage>
</organism>
<evidence type="ECO:0000256" key="1">
    <source>
        <dbReference type="SAM" id="MobiDB-lite"/>
    </source>
</evidence>
<name>A0AAN8XBV2_HALRR</name>
<feature type="non-terminal residue" evidence="2">
    <location>
        <position position="61"/>
    </location>
</feature>